<feature type="chain" id="PRO_5004767932" description="DUF5626 domain-containing protein" evidence="1">
    <location>
        <begin position="27"/>
        <end position="177"/>
    </location>
</feature>
<dbReference type="InterPro" id="IPR040491">
    <property type="entry name" value="DUF5626"/>
</dbReference>
<evidence type="ECO:0000313" key="3">
    <source>
        <dbReference type="EMBL" id="ETD05685.1"/>
    </source>
</evidence>
<feature type="domain" description="DUF5626" evidence="2">
    <location>
        <begin position="60"/>
        <end position="173"/>
    </location>
</feature>
<dbReference type="Proteomes" id="UP000018692">
    <property type="component" value="Unassembled WGS sequence"/>
</dbReference>
<dbReference type="Pfam" id="PF18540">
    <property type="entry name" value="DUF5626"/>
    <property type="match status" value="1"/>
</dbReference>
<evidence type="ECO:0000313" key="4">
    <source>
        <dbReference type="Proteomes" id="UP000018692"/>
    </source>
</evidence>
<feature type="signal peptide" evidence="1">
    <location>
        <begin position="1"/>
        <end position="26"/>
    </location>
</feature>
<dbReference type="Gene3D" id="2.60.40.3860">
    <property type="match status" value="1"/>
</dbReference>
<gene>
    <name evidence="3" type="ORF">N568_0101030</name>
</gene>
<proteinExistence type="predicted"/>
<protein>
    <recommendedName>
        <fullName evidence="2">DUF5626 domain-containing protein</fullName>
    </recommendedName>
</protein>
<evidence type="ECO:0000256" key="1">
    <source>
        <dbReference type="SAM" id="SignalP"/>
    </source>
</evidence>
<keyword evidence="1" id="KW-0732">Signal</keyword>
<comment type="caution">
    <text evidence="3">The sequence shown here is derived from an EMBL/GenBank/DDBJ whole genome shotgun (WGS) entry which is preliminary data.</text>
</comment>
<dbReference type="AlphaFoldDB" id="V8ASV9"/>
<reference evidence="3 4" key="1">
    <citation type="submission" date="2013-07" db="EMBL/GenBank/DDBJ databases">
        <title>Isolation of Lactococcus garvieae strain TRF1 from the fecal material of a timber rattlesnake.</title>
        <authorList>
            <person name="McLaughlin R.W."/>
            <person name="Cochran P.A."/>
            <person name="Dowd S.E."/>
        </authorList>
    </citation>
    <scope>NUCLEOTIDE SEQUENCE [LARGE SCALE GENOMIC DNA]</scope>
    <source>
        <strain evidence="3 4">TRF1</strain>
    </source>
</reference>
<sequence length="177" mass="19053">MKNVAKKVILSGVAALSLGVSAGSIAADSIDVNSNSINAVQTKENPVVSAEFDLNNLPAAGQTKTVKDINGKINSFSIVPENNPLLRVSNGSHKIVADGIGWHVQFYINTKNNNITSAHDLSYSIMMPVASRSLSRDNNKRATAHFDFNTPVWNVLSWNGWVRATINGSNNIVISHN</sequence>
<dbReference type="PATRIC" id="fig|1380772.3.peg.223"/>
<organism evidence="3 4">
    <name type="scientific">Lactococcus garvieae TRF1</name>
    <dbReference type="NCBI Taxonomy" id="1380772"/>
    <lineage>
        <taxon>Bacteria</taxon>
        <taxon>Bacillati</taxon>
        <taxon>Bacillota</taxon>
        <taxon>Bacilli</taxon>
        <taxon>Lactobacillales</taxon>
        <taxon>Streptococcaceae</taxon>
        <taxon>Lactococcus</taxon>
    </lineage>
</organism>
<accession>V8ASV9</accession>
<dbReference type="EMBL" id="AVFE01000002">
    <property type="protein sequence ID" value="ETD05685.1"/>
    <property type="molecule type" value="Genomic_DNA"/>
</dbReference>
<name>V8ASV9_9LACT</name>
<evidence type="ECO:0000259" key="2">
    <source>
        <dbReference type="Pfam" id="PF18540"/>
    </source>
</evidence>